<evidence type="ECO:0000313" key="2">
    <source>
        <dbReference type="EMBL" id="BAW24244.1"/>
    </source>
</evidence>
<organism evidence="2 3">
    <name type="scientific">Pseudomonas putida</name>
    <name type="common">Arthrobacter siderocapsulatus</name>
    <dbReference type="NCBI Taxonomy" id="303"/>
    <lineage>
        <taxon>Bacteria</taxon>
        <taxon>Pseudomonadati</taxon>
        <taxon>Pseudomonadota</taxon>
        <taxon>Gammaproteobacteria</taxon>
        <taxon>Pseudomonadales</taxon>
        <taxon>Pseudomonadaceae</taxon>
        <taxon>Pseudomonas</taxon>
    </lineage>
</organism>
<feature type="region of interest" description="Disordered" evidence="1">
    <location>
        <begin position="57"/>
        <end position="82"/>
    </location>
</feature>
<dbReference type="AlphaFoldDB" id="A0A1L7NFM9"/>
<name>A0A1L7NFM9_PSEPU</name>
<dbReference type="Proteomes" id="UP000218731">
    <property type="component" value="Chromosome 1"/>
</dbReference>
<gene>
    <name evidence="2" type="ORF">KF715C_ch36710</name>
</gene>
<sequence length="92" mass="9730">MSLQVILLYSAFVPWSMSLWTVVAFAIGISCLLAGDFVVVLRPAVFDAPGTPRTIRGVPGQRLKTPSAPAGRPPGQQAVMDGLPAPFLDCYG</sequence>
<proteinExistence type="predicted"/>
<accession>A0A1L7NFM9</accession>
<protein>
    <submittedName>
        <fullName evidence="2">Uncharacterized protein</fullName>
    </submittedName>
</protein>
<dbReference type="EMBL" id="AP015029">
    <property type="protein sequence ID" value="BAW24244.1"/>
    <property type="molecule type" value="Genomic_DNA"/>
</dbReference>
<reference evidence="2 3" key="1">
    <citation type="submission" date="2015-11" db="EMBL/GenBank/DDBJ databases">
        <title>Complete genome sequencing of a biphenyl-degrading bacterium, Pseudomonas putida KF715 (=NBRC110667).</title>
        <authorList>
            <person name="Suenaga H."/>
            <person name="Fujihara N."/>
            <person name="Watanabe T."/>
            <person name="Hirose J."/>
            <person name="Kimura N."/>
            <person name="Yamazoe A."/>
            <person name="Hosoyama A."/>
            <person name="Shimodaira J."/>
            <person name="Furukawa K."/>
        </authorList>
    </citation>
    <scope>NUCLEOTIDE SEQUENCE [LARGE SCALE GENOMIC DNA]</scope>
    <source>
        <strain evidence="2 3">KF715</strain>
    </source>
</reference>
<evidence type="ECO:0000256" key="1">
    <source>
        <dbReference type="SAM" id="MobiDB-lite"/>
    </source>
</evidence>
<evidence type="ECO:0000313" key="3">
    <source>
        <dbReference type="Proteomes" id="UP000218731"/>
    </source>
</evidence>